<evidence type="ECO:0000313" key="7">
    <source>
        <dbReference type="EMBL" id="MBB5476232.1"/>
    </source>
</evidence>
<name>A0A840VHB1_9ACTN</name>
<dbReference type="PANTHER" id="PTHR47506:SF3">
    <property type="entry name" value="HTH-TYPE TRANSCRIPTIONAL REGULATOR LMRA"/>
    <property type="match status" value="1"/>
</dbReference>
<gene>
    <name evidence="7" type="ORF">HNR20_000737</name>
</gene>
<dbReference type="InterPro" id="IPR036271">
    <property type="entry name" value="Tet_transcr_reg_TetR-rel_C_sf"/>
</dbReference>
<evidence type="ECO:0000256" key="5">
    <source>
        <dbReference type="SAM" id="MobiDB-lite"/>
    </source>
</evidence>
<dbReference type="Proteomes" id="UP000586947">
    <property type="component" value="Unassembled WGS sequence"/>
</dbReference>
<dbReference type="Gene3D" id="1.10.357.10">
    <property type="entry name" value="Tetracycline Repressor, domain 2"/>
    <property type="match status" value="1"/>
</dbReference>
<dbReference type="Pfam" id="PF16925">
    <property type="entry name" value="TetR_C_13"/>
    <property type="match status" value="1"/>
</dbReference>
<organism evidence="7 8">
    <name type="scientific">Micromonospora parathelypteridis</name>
    <dbReference type="NCBI Taxonomy" id="1839617"/>
    <lineage>
        <taxon>Bacteria</taxon>
        <taxon>Bacillati</taxon>
        <taxon>Actinomycetota</taxon>
        <taxon>Actinomycetes</taxon>
        <taxon>Micromonosporales</taxon>
        <taxon>Micromonosporaceae</taxon>
        <taxon>Micromonospora</taxon>
    </lineage>
</organism>
<evidence type="ECO:0000256" key="3">
    <source>
        <dbReference type="ARBA" id="ARBA00023163"/>
    </source>
</evidence>
<dbReference type="SUPFAM" id="SSF48498">
    <property type="entry name" value="Tetracyclin repressor-like, C-terminal domain"/>
    <property type="match status" value="1"/>
</dbReference>
<dbReference type="SUPFAM" id="SSF46689">
    <property type="entry name" value="Homeodomain-like"/>
    <property type="match status" value="1"/>
</dbReference>
<feature type="region of interest" description="Disordered" evidence="5">
    <location>
        <begin position="178"/>
        <end position="198"/>
    </location>
</feature>
<evidence type="ECO:0000313" key="8">
    <source>
        <dbReference type="Proteomes" id="UP000586947"/>
    </source>
</evidence>
<dbReference type="PROSITE" id="PS50977">
    <property type="entry name" value="HTH_TETR_2"/>
    <property type="match status" value="1"/>
</dbReference>
<evidence type="ECO:0000259" key="6">
    <source>
        <dbReference type="PROSITE" id="PS50977"/>
    </source>
</evidence>
<keyword evidence="2 4" id="KW-0238">DNA-binding</keyword>
<feature type="DNA-binding region" description="H-T-H motif" evidence="4">
    <location>
        <begin position="32"/>
        <end position="51"/>
    </location>
</feature>
<protein>
    <submittedName>
        <fullName evidence="7">AcrR family transcriptional regulator</fullName>
    </submittedName>
</protein>
<evidence type="ECO:0000256" key="1">
    <source>
        <dbReference type="ARBA" id="ARBA00023015"/>
    </source>
</evidence>
<dbReference type="Pfam" id="PF00440">
    <property type="entry name" value="TetR_N"/>
    <property type="match status" value="1"/>
</dbReference>
<feature type="domain" description="HTH tetR-type" evidence="6">
    <location>
        <begin position="9"/>
        <end position="69"/>
    </location>
</feature>
<evidence type="ECO:0000256" key="4">
    <source>
        <dbReference type="PROSITE-ProRule" id="PRU00335"/>
    </source>
</evidence>
<dbReference type="EMBL" id="JACHDP010000001">
    <property type="protein sequence ID" value="MBB5476232.1"/>
    <property type="molecule type" value="Genomic_DNA"/>
</dbReference>
<dbReference type="RefSeq" id="WP_184176504.1">
    <property type="nucleotide sequence ID" value="NZ_BMNF01000003.1"/>
</dbReference>
<keyword evidence="1" id="KW-0805">Transcription regulation</keyword>
<dbReference type="PANTHER" id="PTHR47506">
    <property type="entry name" value="TRANSCRIPTIONAL REGULATORY PROTEIN"/>
    <property type="match status" value="1"/>
</dbReference>
<keyword evidence="3" id="KW-0804">Transcription</keyword>
<accession>A0A840VHB1</accession>
<evidence type="ECO:0000256" key="2">
    <source>
        <dbReference type="ARBA" id="ARBA00023125"/>
    </source>
</evidence>
<dbReference type="GO" id="GO:0003677">
    <property type="term" value="F:DNA binding"/>
    <property type="evidence" value="ECO:0007669"/>
    <property type="project" value="UniProtKB-UniRule"/>
</dbReference>
<proteinExistence type="predicted"/>
<sequence length="198" mass="21936">MPAATAAQEVMRGQLLDAAERVFYSRGIQAVNMNELRSAAELPLRRIYQLFPSKDDLVVAFLRRRHDRMMAAIEDYVAGAQPPQPRVLAIFDYLDEWFREPDFRGCPWMNAYGELGPTNPAIAAEVRHHQRAFRKLVTGIVTEAGYTVDVASVIYLLVEGSVATAAVQHAASPAGEARRGAEILLTSDPSPTRRVGTR</sequence>
<dbReference type="AlphaFoldDB" id="A0A840VHB1"/>
<comment type="caution">
    <text evidence="7">The sequence shown here is derived from an EMBL/GenBank/DDBJ whole genome shotgun (WGS) entry which is preliminary data.</text>
</comment>
<dbReference type="InterPro" id="IPR001647">
    <property type="entry name" value="HTH_TetR"/>
</dbReference>
<dbReference type="InterPro" id="IPR011075">
    <property type="entry name" value="TetR_C"/>
</dbReference>
<reference evidence="7 8" key="1">
    <citation type="submission" date="2020-08" db="EMBL/GenBank/DDBJ databases">
        <title>Sequencing the genomes of 1000 actinobacteria strains.</title>
        <authorList>
            <person name="Klenk H.-P."/>
        </authorList>
    </citation>
    <scope>NUCLEOTIDE SEQUENCE [LARGE SCALE GENOMIC DNA]</scope>
    <source>
        <strain evidence="7 8">DSM 103125</strain>
    </source>
</reference>
<dbReference type="InterPro" id="IPR009057">
    <property type="entry name" value="Homeodomain-like_sf"/>
</dbReference>
<keyword evidence="8" id="KW-1185">Reference proteome</keyword>